<protein>
    <recommendedName>
        <fullName evidence="1">Cobalamin-independent methionine synthase MetE N-terminal domain-containing protein</fullName>
    </recommendedName>
</protein>
<dbReference type="GO" id="GO:0008652">
    <property type="term" value="P:amino acid biosynthetic process"/>
    <property type="evidence" value="ECO:0007669"/>
    <property type="project" value="InterPro"/>
</dbReference>
<feature type="domain" description="Cobalamin-independent methionine synthase MetE N-terminal" evidence="1">
    <location>
        <begin position="85"/>
        <end position="274"/>
    </location>
</feature>
<dbReference type="PANTHER" id="PTHR30519">
    <property type="entry name" value="5-METHYLTETRAHYDROPTEROYLTRIGLUTAMATE--HOMOCYSTEINE METHYLTRANSFERASE"/>
    <property type="match status" value="1"/>
</dbReference>
<dbReference type="InterPro" id="IPR038071">
    <property type="entry name" value="UROD/MetE-like_sf"/>
</dbReference>
<dbReference type="AlphaFoldDB" id="A0A7J3VSS4"/>
<organism evidence="2">
    <name type="scientific">Caldiarchaeum subterraneum</name>
    <dbReference type="NCBI Taxonomy" id="311458"/>
    <lineage>
        <taxon>Archaea</taxon>
        <taxon>Nitrososphaerota</taxon>
        <taxon>Candidatus Caldarchaeales</taxon>
        <taxon>Candidatus Caldarchaeaceae</taxon>
        <taxon>Candidatus Caldarchaeum</taxon>
    </lineage>
</organism>
<gene>
    <name evidence="2" type="ORF">ENM31_02165</name>
</gene>
<accession>A0A7J3VSS4</accession>
<dbReference type="Pfam" id="PF08267">
    <property type="entry name" value="Meth_synt_1"/>
    <property type="match status" value="1"/>
</dbReference>
<dbReference type="Gene3D" id="3.20.20.210">
    <property type="match status" value="1"/>
</dbReference>
<comment type="caution">
    <text evidence="2">The sequence shown here is derived from an EMBL/GenBank/DDBJ whole genome shotgun (WGS) entry which is preliminary data.</text>
</comment>
<dbReference type="InterPro" id="IPR013215">
    <property type="entry name" value="Cbl-indep_Met_Synth_N"/>
</dbReference>
<reference evidence="2" key="1">
    <citation type="journal article" date="2020" name="mSystems">
        <title>Genome- and Community-Level Interaction Insights into Carbon Utilization and Element Cycling Functions of Hydrothermarchaeota in Hydrothermal Sediment.</title>
        <authorList>
            <person name="Zhou Z."/>
            <person name="Liu Y."/>
            <person name="Xu W."/>
            <person name="Pan J."/>
            <person name="Luo Z.H."/>
            <person name="Li M."/>
        </authorList>
    </citation>
    <scope>NUCLEOTIDE SEQUENCE [LARGE SCALE GENOMIC DNA]</scope>
    <source>
        <strain evidence="2">SpSt-1074</strain>
    </source>
</reference>
<proteinExistence type="predicted"/>
<sequence length="315" mass="35467">MALRGYLVGSFPRPAKLIKLLRDYSKGKATVEQVEAEVDKTVDMVVRLQAENKLAYVFDGMFLWDDLFRPFASIVDGVEVDGLSRWFDNNVFYKKLVVRDRLVLKQPLGEMFYKPAGSHPSKLILPDPYTAATLSENSYYKSLEEHAYGWAEVISETAASVKNVQQIQLTAPSLVFEKTSKQHLETAKECVRIVRNRVGCELLLHTPFGSLSNALPDILDFPVDVVGVDLLKTRLSQLSEYSIDKRLYLGVLDGRNTLLEDCETVVSTVENLFRKTGLKNADVGPTCELEFLPFELAVDKVKKLGEVLTWAAERL</sequence>
<dbReference type="GO" id="GO:0008270">
    <property type="term" value="F:zinc ion binding"/>
    <property type="evidence" value="ECO:0007669"/>
    <property type="project" value="InterPro"/>
</dbReference>
<evidence type="ECO:0000313" key="2">
    <source>
        <dbReference type="EMBL" id="HHM44089.1"/>
    </source>
</evidence>
<name>A0A7J3VSS4_CALS0</name>
<evidence type="ECO:0000259" key="1">
    <source>
        <dbReference type="Pfam" id="PF08267"/>
    </source>
</evidence>
<dbReference type="GO" id="GO:0003871">
    <property type="term" value="F:5-methyltetrahydropteroyltriglutamate-homocysteine S-methyltransferase activity"/>
    <property type="evidence" value="ECO:0007669"/>
    <property type="project" value="InterPro"/>
</dbReference>
<dbReference type="SUPFAM" id="SSF51726">
    <property type="entry name" value="UROD/MetE-like"/>
    <property type="match status" value="1"/>
</dbReference>
<dbReference type="EMBL" id="DRXH01000074">
    <property type="protein sequence ID" value="HHM44089.1"/>
    <property type="molecule type" value="Genomic_DNA"/>
</dbReference>